<evidence type="ECO:0000256" key="11">
    <source>
        <dbReference type="PROSITE-ProRule" id="PRU00221"/>
    </source>
</evidence>
<dbReference type="GO" id="GO:0016558">
    <property type="term" value="P:protein import into peroxisome matrix"/>
    <property type="evidence" value="ECO:0007669"/>
    <property type="project" value="InterPro"/>
</dbReference>
<keyword evidence="5 11" id="KW-0853">WD repeat</keyword>
<evidence type="ECO:0000256" key="2">
    <source>
        <dbReference type="ARBA" id="ARBA00004514"/>
    </source>
</evidence>
<evidence type="ECO:0000256" key="9">
    <source>
        <dbReference type="ARBA" id="ARBA00024017"/>
    </source>
</evidence>
<dbReference type="Pfam" id="PF00400">
    <property type="entry name" value="WD40"/>
    <property type="match status" value="2"/>
</dbReference>
<keyword evidence="4" id="KW-0963">Cytoplasm</keyword>
<dbReference type="InterPro" id="IPR001680">
    <property type="entry name" value="WD40_rpt"/>
</dbReference>
<keyword evidence="3" id="KW-0813">Transport</keyword>
<accession>A0A0G4HA50</accession>
<gene>
    <name evidence="13" type="ORF">Cvel_25590</name>
</gene>
<dbReference type="PROSITE" id="PS00678">
    <property type="entry name" value="WD_REPEATS_1"/>
    <property type="match status" value="1"/>
</dbReference>
<evidence type="ECO:0000256" key="4">
    <source>
        <dbReference type="ARBA" id="ARBA00022490"/>
    </source>
</evidence>
<reference evidence="13" key="1">
    <citation type="submission" date="2014-11" db="EMBL/GenBank/DDBJ databases">
        <authorList>
            <person name="Otto D Thomas"/>
            <person name="Naeem Raeece"/>
        </authorList>
    </citation>
    <scope>NUCLEOTIDE SEQUENCE</scope>
</reference>
<evidence type="ECO:0000256" key="10">
    <source>
        <dbReference type="ARBA" id="ARBA00032565"/>
    </source>
</evidence>
<dbReference type="PANTHER" id="PTHR46027:SF1">
    <property type="entry name" value="PEROXISOMAL TARGETING SIGNAL 2 RECEPTOR"/>
    <property type="match status" value="1"/>
</dbReference>
<comment type="subcellular location">
    <subcellularLocation>
        <location evidence="2">Cytoplasm</location>
        <location evidence="2">Cytosol</location>
    </subcellularLocation>
    <subcellularLocation>
        <location evidence="1">Peroxisome matrix</location>
    </subcellularLocation>
</comment>
<feature type="repeat" description="WD" evidence="11">
    <location>
        <begin position="39"/>
        <end position="73"/>
    </location>
</feature>
<dbReference type="SMART" id="SM00320">
    <property type="entry name" value="WD40"/>
    <property type="match status" value="2"/>
</dbReference>
<evidence type="ECO:0000256" key="3">
    <source>
        <dbReference type="ARBA" id="ARBA00022448"/>
    </source>
</evidence>
<dbReference type="EMBL" id="CDMZ01002116">
    <property type="protein sequence ID" value="CEM40847.1"/>
    <property type="molecule type" value="Genomic_DNA"/>
</dbReference>
<evidence type="ECO:0000313" key="13">
    <source>
        <dbReference type="EMBL" id="CEM40847.1"/>
    </source>
</evidence>
<evidence type="ECO:0000256" key="8">
    <source>
        <dbReference type="ARBA" id="ARBA00023140"/>
    </source>
</evidence>
<evidence type="ECO:0000256" key="6">
    <source>
        <dbReference type="ARBA" id="ARBA00022737"/>
    </source>
</evidence>
<name>A0A0G4HA50_9ALVE</name>
<evidence type="ECO:0000256" key="1">
    <source>
        <dbReference type="ARBA" id="ARBA00004253"/>
    </source>
</evidence>
<dbReference type="InterPro" id="IPR015943">
    <property type="entry name" value="WD40/YVTN_repeat-like_dom_sf"/>
</dbReference>
<dbReference type="InterPro" id="IPR019775">
    <property type="entry name" value="WD40_repeat_CS"/>
</dbReference>
<protein>
    <recommendedName>
        <fullName evidence="10">Peroxin-7</fullName>
    </recommendedName>
</protein>
<dbReference type="AlphaFoldDB" id="A0A0G4HA50"/>
<evidence type="ECO:0000256" key="5">
    <source>
        <dbReference type="ARBA" id="ARBA00022574"/>
    </source>
</evidence>
<dbReference type="InterPro" id="IPR036322">
    <property type="entry name" value="WD40_repeat_dom_sf"/>
</dbReference>
<keyword evidence="6" id="KW-0677">Repeat</keyword>
<dbReference type="PhylomeDB" id="A0A0G4HA50"/>
<proteinExistence type="inferred from homology"/>
<feature type="repeat" description="WD" evidence="11">
    <location>
        <begin position="1"/>
        <end position="38"/>
    </location>
</feature>
<evidence type="ECO:0000256" key="12">
    <source>
        <dbReference type="SAM" id="MobiDB-lite"/>
    </source>
</evidence>
<dbReference type="GO" id="GO:0005782">
    <property type="term" value="C:peroxisomal matrix"/>
    <property type="evidence" value="ECO:0007669"/>
    <property type="project" value="UniProtKB-SubCell"/>
</dbReference>
<dbReference type="Gene3D" id="2.130.10.10">
    <property type="entry name" value="YVTN repeat-like/Quinoprotein amine dehydrogenase"/>
    <property type="match status" value="1"/>
</dbReference>
<keyword evidence="8" id="KW-0576">Peroxisome</keyword>
<dbReference type="GO" id="GO:0005053">
    <property type="term" value="F:peroxisome matrix targeting signal-2 binding"/>
    <property type="evidence" value="ECO:0007669"/>
    <property type="project" value="InterPro"/>
</dbReference>
<dbReference type="PROSITE" id="PS50082">
    <property type="entry name" value="WD_REPEATS_2"/>
    <property type="match status" value="2"/>
</dbReference>
<dbReference type="VEuPathDB" id="CryptoDB:Cvel_25590"/>
<dbReference type="InterPro" id="IPR044536">
    <property type="entry name" value="PEX7"/>
</dbReference>
<comment type="similarity">
    <text evidence="9">Belongs to the WD repeat peroxin-7 family.</text>
</comment>
<evidence type="ECO:0000256" key="7">
    <source>
        <dbReference type="ARBA" id="ARBA00022927"/>
    </source>
</evidence>
<dbReference type="GO" id="GO:0005829">
    <property type="term" value="C:cytosol"/>
    <property type="evidence" value="ECO:0007669"/>
    <property type="project" value="UniProtKB-SubCell"/>
</dbReference>
<feature type="region of interest" description="Disordered" evidence="12">
    <location>
        <begin position="80"/>
        <end position="125"/>
    </location>
</feature>
<dbReference type="SUPFAM" id="SSF50978">
    <property type="entry name" value="WD40 repeat-like"/>
    <property type="match status" value="1"/>
</dbReference>
<sequence length="125" mass="13694">MAVRKVRWSPHSEQTLASCSYDMSVAVWDALAGAVLKRFDHHSEFVVGLDWSLFDQNVLATASWDRMICVWNVLKDPPPPSTRMLRRTMAPPAAPMAPSSGPPNGQLQTGSGSAGLPQLQRTDAY</sequence>
<keyword evidence="7" id="KW-0653">Protein transport</keyword>
<dbReference type="PANTHER" id="PTHR46027">
    <property type="entry name" value="PEROXISOMAL TARGETING SIGNAL 2 RECEPTOR"/>
    <property type="match status" value="1"/>
</dbReference>
<organism evidence="13">
    <name type="scientific">Chromera velia CCMP2878</name>
    <dbReference type="NCBI Taxonomy" id="1169474"/>
    <lineage>
        <taxon>Eukaryota</taxon>
        <taxon>Sar</taxon>
        <taxon>Alveolata</taxon>
        <taxon>Colpodellida</taxon>
        <taxon>Chromeraceae</taxon>
        <taxon>Chromera</taxon>
    </lineage>
</organism>